<dbReference type="PROSITE" id="PS51409">
    <property type="entry name" value="ARGINASE_2"/>
    <property type="match status" value="1"/>
</dbReference>
<name>X0SGQ9_9ZZZZ</name>
<dbReference type="EMBL" id="BARS01005495">
    <property type="protein sequence ID" value="GAF74306.1"/>
    <property type="molecule type" value="Genomic_DNA"/>
</dbReference>
<dbReference type="Gene3D" id="3.40.800.10">
    <property type="entry name" value="Ureohydrolase domain"/>
    <property type="match status" value="1"/>
</dbReference>
<dbReference type="GO" id="GO:0033389">
    <property type="term" value="P:putrescine biosynthetic process from arginine, via agmatine"/>
    <property type="evidence" value="ECO:0007669"/>
    <property type="project" value="TreeGrafter"/>
</dbReference>
<evidence type="ECO:0008006" key="4">
    <source>
        <dbReference type="Google" id="ProtNLM"/>
    </source>
</evidence>
<comment type="caution">
    <text evidence="3">The sequence shown here is derived from an EMBL/GenBank/DDBJ whole genome shotgun (WGS) entry which is preliminary data.</text>
</comment>
<dbReference type="GO" id="GO:0046872">
    <property type="term" value="F:metal ion binding"/>
    <property type="evidence" value="ECO:0007669"/>
    <property type="project" value="UniProtKB-KW"/>
</dbReference>
<dbReference type="PANTHER" id="PTHR11358:SF26">
    <property type="entry name" value="GUANIDINO ACID HYDROLASE, MITOCHONDRIAL"/>
    <property type="match status" value="1"/>
</dbReference>
<evidence type="ECO:0000256" key="1">
    <source>
        <dbReference type="ARBA" id="ARBA00022723"/>
    </source>
</evidence>
<keyword evidence="1" id="KW-0479">Metal-binding</keyword>
<accession>X0SGQ9</accession>
<dbReference type="InterPro" id="IPR023696">
    <property type="entry name" value="Ureohydrolase_dom_sf"/>
</dbReference>
<reference evidence="3" key="1">
    <citation type="journal article" date="2014" name="Front. Microbiol.">
        <title>High frequency of phylogenetically diverse reductive dehalogenase-homologous genes in deep subseafloor sedimentary metagenomes.</title>
        <authorList>
            <person name="Kawai M."/>
            <person name="Futagami T."/>
            <person name="Toyoda A."/>
            <person name="Takaki Y."/>
            <person name="Nishi S."/>
            <person name="Hori S."/>
            <person name="Arai W."/>
            <person name="Tsubouchi T."/>
            <person name="Morono Y."/>
            <person name="Uchiyama I."/>
            <person name="Ito T."/>
            <person name="Fujiyama A."/>
            <person name="Inagaki F."/>
            <person name="Takami H."/>
        </authorList>
    </citation>
    <scope>NUCLEOTIDE SEQUENCE</scope>
    <source>
        <strain evidence="3">Expedition CK06-06</strain>
    </source>
</reference>
<proteinExistence type="predicted"/>
<dbReference type="AlphaFoldDB" id="X0SGQ9"/>
<sequence length="250" mass="29159">EYFEESFPVKPRRISVEEMLKVKKETLVEFIRTAFGQEIIESKKPTIVVYGHGSYHHYTYGLCRVLATRRSEDFAYIHIDQHHDMWKLYGDSVDCSRFVQLIVEDCSLSHALLIGNKNEYKIPKRFISEIKNKLYSQVPVNELKKNLEKKLYNALKKLPDDVYISFDLDVMNKSEIQTGWPGGELIREEILQCIRVIKSKKNIIGVDILGWSVDFEENRERPEYQQSLQSEMAQKSLSLYAAIVSEIMGL</sequence>
<organism evidence="3">
    <name type="scientific">marine sediment metagenome</name>
    <dbReference type="NCBI Taxonomy" id="412755"/>
    <lineage>
        <taxon>unclassified sequences</taxon>
        <taxon>metagenomes</taxon>
        <taxon>ecological metagenomes</taxon>
    </lineage>
</organism>
<dbReference type="PANTHER" id="PTHR11358">
    <property type="entry name" value="ARGINASE/AGMATINASE"/>
    <property type="match status" value="1"/>
</dbReference>
<dbReference type="InterPro" id="IPR006035">
    <property type="entry name" value="Ureohydrolase"/>
</dbReference>
<dbReference type="SUPFAM" id="SSF52768">
    <property type="entry name" value="Arginase/deacetylase"/>
    <property type="match status" value="1"/>
</dbReference>
<evidence type="ECO:0000313" key="3">
    <source>
        <dbReference type="EMBL" id="GAF74306.1"/>
    </source>
</evidence>
<keyword evidence="2" id="KW-0378">Hydrolase</keyword>
<gene>
    <name evidence="3" type="ORF">S01H1_10784</name>
</gene>
<feature type="non-terminal residue" evidence="3">
    <location>
        <position position="1"/>
    </location>
</feature>
<dbReference type="GO" id="GO:0008783">
    <property type="term" value="F:agmatinase activity"/>
    <property type="evidence" value="ECO:0007669"/>
    <property type="project" value="TreeGrafter"/>
</dbReference>
<evidence type="ECO:0000256" key="2">
    <source>
        <dbReference type="ARBA" id="ARBA00022801"/>
    </source>
</evidence>
<dbReference type="Pfam" id="PF00491">
    <property type="entry name" value="Arginase"/>
    <property type="match status" value="1"/>
</dbReference>
<protein>
    <recommendedName>
        <fullName evidence="4">Arginase family protein</fullName>
    </recommendedName>
</protein>